<accession>A0ACD0P7Z1</accession>
<proteinExistence type="predicted"/>
<evidence type="ECO:0000313" key="2">
    <source>
        <dbReference type="Proteomes" id="UP000245626"/>
    </source>
</evidence>
<dbReference type="EMBL" id="KZ819690">
    <property type="protein sequence ID" value="PWN54245.1"/>
    <property type="molecule type" value="Genomic_DNA"/>
</dbReference>
<keyword evidence="2" id="KW-1185">Reference proteome</keyword>
<organism evidence="1 2">
    <name type="scientific">Violaceomyces palustris</name>
    <dbReference type="NCBI Taxonomy" id="1673888"/>
    <lineage>
        <taxon>Eukaryota</taxon>
        <taxon>Fungi</taxon>
        <taxon>Dikarya</taxon>
        <taxon>Basidiomycota</taxon>
        <taxon>Ustilaginomycotina</taxon>
        <taxon>Ustilaginomycetes</taxon>
        <taxon>Violaceomycetales</taxon>
        <taxon>Violaceomycetaceae</taxon>
        <taxon>Violaceomyces</taxon>
    </lineage>
</organism>
<protein>
    <submittedName>
        <fullName evidence="1">Alpha/beta-hydrolase</fullName>
    </submittedName>
</protein>
<evidence type="ECO:0000313" key="1">
    <source>
        <dbReference type="EMBL" id="PWN54245.1"/>
    </source>
</evidence>
<gene>
    <name evidence="1" type="ORF">IE53DRAFT_383156</name>
</gene>
<name>A0ACD0P7Z1_9BASI</name>
<reference evidence="1 2" key="1">
    <citation type="journal article" date="2018" name="Mol. Biol. Evol.">
        <title>Broad Genomic Sampling Reveals a Smut Pathogenic Ancestry of the Fungal Clade Ustilaginomycotina.</title>
        <authorList>
            <person name="Kijpornyongpan T."/>
            <person name="Mondo S.J."/>
            <person name="Barry K."/>
            <person name="Sandor L."/>
            <person name="Lee J."/>
            <person name="Lipzen A."/>
            <person name="Pangilinan J."/>
            <person name="LaButti K."/>
            <person name="Hainaut M."/>
            <person name="Henrissat B."/>
            <person name="Grigoriev I.V."/>
            <person name="Spatafora J.W."/>
            <person name="Aime M.C."/>
        </authorList>
    </citation>
    <scope>NUCLEOTIDE SEQUENCE [LARGE SCALE GENOMIC DNA]</scope>
    <source>
        <strain evidence="1 2">SA 807</strain>
    </source>
</reference>
<sequence>MSLPESIQTPFGYALAPVNLTAASQHSARLGGDERLEATVKDLLQPVYLADGYQPRGWQRSTHLIPAATPRSCYSQPLAGGSPLPELGPGTHHSLSQDPKLAEKMPFFQDRQPPQPGPFRIGIHPPQGGKEESGSIRPPSLVVERLLPTRGSRNPKAKVIVAVHGLGSCKETFLPLLDRLVRKGEEEEEEAEDHGIHQIWLIDALGHGMTSILNGGSKTSPDDLLSCQNRIVDSNDYARDLLLFLTCYLPGALEASRGSPLGPALAYSPPRLASRKVIGLGHSFGATSLLQLGVHLPDLFESICVIEPILIRDALVEKGRKIPLARFTLMKKASWSSREEARRDLVKDRTSSSWDPRVRDAFVAGALCQGRKEEEVDRCCDRVAEALCIRGNRPGIQLATGTLRHLPSRVKVLYISCSKPLLSPLEEVRSVAEGQIANLDFETLDGSHSLPQEMPDTIADLVRSSLIRNRSTSKL</sequence>
<dbReference type="Proteomes" id="UP000245626">
    <property type="component" value="Unassembled WGS sequence"/>
</dbReference>